<reference evidence="2" key="1">
    <citation type="submission" date="2019-04" db="EMBL/GenBank/DDBJ databases">
        <title>Genome assembly of Zosterops borbonicus 15179.</title>
        <authorList>
            <person name="Leroy T."/>
            <person name="Anselmetti Y."/>
            <person name="Tilak M.-K."/>
            <person name="Nabholz B."/>
        </authorList>
    </citation>
    <scope>NUCLEOTIDE SEQUENCE</scope>
    <source>
        <strain evidence="2">HGM_15179</strain>
        <tissue evidence="2">Muscle</tissue>
    </source>
</reference>
<keyword evidence="3" id="KW-1185">Reference proteome</keyword>
<dbReference type="OrthoDB" id="9908684at2759"/>
<dbReference type="AlphaFoldDB" id="A0A8K1DBN5"/>
<feature type="region of interest" description="Disordered" evidence="1">
    <location>
        <begin position="64"/>
        <end position="108"/>
    </location>
</feature>
<gene>
    <name evidence="2" type="ORF">HGM15179_018649</name>
</gene>
<accession>A0A8K1DBN5</accession>
<organism evidence="2 3">
    <name type="scientific">Zosterops borbonicus</name>
    <dbReference type="NCBI Taxonomy" id="364589"/>
    <lineage>
        <taxon>Eukaryota</taxon>
        <taxon>Metazoa</taxon>
        <taxon>Chordata</taxon>
        <taxon>Craniata</taxon>
        <taxon>Vertebrata</taxon>
        <taxon>Euteleostomi</taxon>
        <taxon>Archelosauria</taxon>
        <taxon>Archosauria</taxon>
        <taxon>Dinosauria</taxon>
        <taxon>Saurischia</taxon>
        <taxon>Theropoda</taxon>
        <taxon>Coelurosauria</taxon>
        <taxon>Aves</taxon>
        <taxon>Neognathae</taxon>
        <taxon>Neoaves</taxon>
        <taxon>Telluraves</taxon>
        <taxon>Australaves</taxon>
        <taxon>Passeriformes</taxon>
        <taxon>Sylvioidea</taxon>
        <taxon>Zosteropidae</taxon>
        <taxon>Zosterops</taxon>
    </lineage>
</organism>
<dbReference type="EMBL" id="SWJQ01001348">
    <property type="protein sequence ID" value="TRZ08456.1"/>
    <property type="molecule type" value="Genomic_DNA"/>
</dbReference>
<evidence type="ECO:0000256" key="1">
    <source>
        <dbReference type="SAM" id="MobiDB-lite"/>
    </source>
</evidence>
<proteinExistence type="predicted"/>
<dbReference type="Proteomes" id="UP000796761">
    <property type="component" value="Unassembled WGS sequence"/>
</dbReference>
<comment type="caution">
    <text evidence="2">The sequence shown here is derived from an EMBL/GenBank/DDBJ whole genome shotgun (WGS) entry which is preliminary data.</text>
</comment>
<evidence type="ECO:0000313" key="3">
    <source>
        <dbReference type="Proteomes" id="UP000796761"/>
    </source>
</evidence>
<name>A0A8K1DBN5_9PASS</name>
<sequence>MNDFELWENEYPQAVVGWGMGLEEGQNKPLDELVKKMQQVYVKMDETKAKAKAKVMAEFLWPKREELQGPRGPLGQTGWDQPQGCGRGIPYPAGESQPKQQLGKNQCAEAEGHWKQDCLQKQLDPQKEEVQRIMEMDC</sequence>
<evidence type="ECO:0000313" key="2">
    <source>
        <dbReference type="EMBL" id="TRZ08456.1"/>
    </source>
</evidence>
<protein>
    <submittedName>
        <fullName evidence="2">Uncharacterized protein</fullName>
    </submittedName>
</protein>